<evidence type="ECO:0000256" key="4">
    <source>
        <dbReference type="ARBA" id="ARBA00022561"/>
    </source>
</evidence>
<evidence type="ECO:0000256" key="6">
    <source>
        <dbReference type="RuleBase" id="RU361230"/>
    </source>
</evidence>
<proteinExistence type="inferred from homology"/>
<evidence type="ECO:0000256" key="2">
    <source>
        <dbReference type="ARBA" id="ARBA00006131"/>
    </source>
</evidence>
<dbReference type="EMBL" id="MT350347">
    <property type="protein sequence ID" value="QPP19764.1"/>
    <property type="molecule type" value="Genomic_DNA"/>
</dbReference>
<evidence type="ECO:0000256" key="5">
    <source>
        <dbReference type="ARBA" id="ARBA00022844"/>
    </source>
</evidence>
<dbReference type="Pfam" id="PF02956">
    <property type="entry name" value="TT_ORF1"/>
    <property type="match status" value="1"/>
</dbReference>
<evidence type="ECO:0000313" key="8">
    <source>
        <dbReference type="EMBL" id="QPP19764.1"/>
    </source>
</evidence>
<evidence type="ECO:0000256" key="7">
    <source>
        <dbReference type="SAM" id="MobiDB-lite"/>
    </source>
</evidence>
<keyword evidence="3 6" id="KW-1140">T=1 icosahedral capsid protein</keyword>
<evidence type="ECO:0000256" key="1">
    <source>
        <dbReference type="ARBA" id="ARBA00004328"/>
    </source>
</evidence>
<feature type="region of interest" description="Disordered" evidence="7">
    <location>
        <begin position="589"/>
        <end position="614"/>
    </location>
</feature>
<evidence type="ECO:0000256" key="3">
    <source>
        <dbReference type="ARBA" id="ARBA00022431"/>
    </source>
</evidence>
<keyword evidence="4 6" id="KW-0167">Capsid protein</keyword>
<comment type="function">
    <text evidence="6">Self-assembles to form an icosahedral capsid.</text>
</comment>
<feature type="compositionally biased region" description="Acidic residues" evidence="7">
    <location>
        <begin position="602"/>
        <end position="613"/>
    </location>
</feature>
<organism evidence="8">
    <name type="scientific">Chimpanzee anellovirus</name>
    <dbReference type="NCBI Taxonomy" id="1743410"/>
    <lineage>
        <taxon>Viruses</taxon>
        <taxon>Monodnaviria</taxon>
        <taxon>Shotokuvirae</taxon>
        <taxon>Commensaviricota</taxon>
        <taxon>Cardeaviricetes</taxon>
        <taxon>Sanitavirales</taxon>
        <taxon>Anelloviridae</taxon>
    </lineage>
</organism>
<name>A0A7T1X283_9VIRU</name>
<keyword evidence="5 6" id="KW-0946">Virion</keyword>
<protein>
    <recommendedName>
        <fullName evidence="6">Capsid protein</fullName>
    </recommendedName>
</protein>
<comment type="subcellular location">
    <subcellularLocation>
        <location evidence="1 6">Virion</location>
    </subcellularLocation>
</comment>
<sequence>MPYYWRRQRPWRRRRRLWSRRTRGPFRRWPYRRYRRPYNFYRVRRRRFPYKLKTITLKQFQPRSIRRCNIIGNICLFQGSPERANNNYIQTIYSYVPVDEPGGGGWTLMIESLGSLWEDFQHLKNIWTASNAGLPLVRYQGVNLYFYQCPYTDYIVEISNCYPMVDTKYTHADAAPSRMLLKRNTIRVPSLETKKRKRPYKRIRVPPPAQMQNKWYFQRDICNIPLLMITATAVDFRYPFCSSSCRSNNLTLTCLNTELFQIHSFDNIPATTGYTPKPNTYLYHKDPDDPTDLNKLIFLGTTKTNTAGKPGGIQKTQNWGNPFFHEYIDGTKKVYSSTLAPTAVTTTNISEITELVQNYFFKVRYNPEKDTGAANKIYIVSNFAHQGWDPPENPNIIMDGFPLYDMCWGIIDWWTKTQEVLDINHHYIFCIQTDMFSEKKRVYVPIDPYFIDGTGPYEAPITNYDHEHWHPQIRFQTQSINNICLSGPGAPRSPFGNYMQAKMTYNFNFKWGGCPRTLEKPYDPCSQPNWNIPSNINERLQIQNPLTNPKTELQEWDWRRDYIKQTAIERIQKHTPISKTLQIFTGTQHDPPILRQTHQETTDESSEEKEDETPIQTQLNKLKRKQHLLRKYLLKRLKIQHLE</sequence>
<comment type="similarity">
    <text evidence="2 6">Belongs to the anelloviridae capsid protein family.</text>
</comment>
<reference evidence="8" key="1">
    <citation type="submission" date="2020-04" db="EMBL/GenBank/DDBJ databases">
        <title>A novel bacterium ('Candidatus Sarcina troglodytae' sp. nov) linked to a protracted, uniformly lethal epizootic among sanctuary western chimpanzees (Pan troglodytes verus) in Sierra Leone.</title>
        <authorList>
            <person name="Owens L.A."/>
            <person name="Colitti B."/>
            <person name="Hirji I."/>
            <person name="Pizarro A."/>
            <person name="Jaffe J.E."/>
            <person name="Moittie S."/>
            <person name="Bishop-Lily K.A."/>
            <person name="Estrella L.A."/>
            <person name="Voegtly L.J."/>
            <person name="Kuhn J.H."/>
            <person name="Suen G."/>
            <person name="Deblois C.L."/>
            <person name="Dunn C.D."/>
            <person name="Juan-Salles C."/>
            <person name="Goldberg T.L."/>
        </authorList>
    </citation>
    <scope>NUCLEOTIDE SEQUENCE</scope>
</reference>
<dbReference type="GO" id="GO:0039615">
    <property type="term" value="C:T=1 icosahedral viral capsid"/>
    <property type="evidence" value="ECO:0007669"/>
    <property type="project" value="UniProtKB-UniRule"/>
</dbReference>
<accession>A0A7T1X283</accession>
<dbReference type="InterPro" id="IPR004219">
    <property type="entry name" value="TTvirus_Unk"/>
</dbReference>